<feature type="transmembrane region" description="Helical" evidence="2">
    <location>
        <begin position="142"/>
        <end position="164"/>
    </location>
</feature>
<sequence length="170" mass="17935">MASILTVKQLQKYYGGSGNLTKAVDGISFSVEQGGFIGIMGASGSGKTTLLSCISTIDRPTAGQICIGGTDITAMKEKQLAAFRRDKLGADKPMLRRALLRQIAVYFLLPLLLAVVHSFFGLWAANETLMADGGMGNMSGSIAATAAFVGAMYLAYFGMIYVSAKSCLKL</sequence>
<dbReference type="Gene3D" id="3.40.50.300">
    <property type="entry name" value="P-loop containing nucleotide triphosphate hydrolases"/>
    <property type="match status" value="1"/>
</dbReference>
<keyword evidence="2" id="KW-1133">Transmembrane helix</keyword>
<comment type="similarity">
    <text evidence="1">Belongs to the ABC transporter superfamily.</text>
</comment>
<evidence type="ECO:0000313" key="5">
    <source>
        <dbReference type="Proteomes" id="UP000194903"/>
    </source>
</evidence>
<protein>
    <recommendedName>
        <fullName evidence="3">ABC transporter domain-containing protein</fullName>
    </recommendedName>
</protein>
<dbReference type="PANTHER" id="PTHR42798:SF7">
    <property type="entry name" value="ALPHA-D-RIBOSE 1-METHYLPHOSPHONATE 5-TRIPHOSPHATE SYNTHASE SUBUNIT PHNL"/>
    <property type="match status" value="1"/>
</dbReference>
<proteinExistence type="inferred from homology"/>
<evidence type="ECO:0000256" key="1">
    <source>
        <dbReference type="ARBA" id="ARBA00005417"/>
    </source>
</evidence>
<dbReference type="InterPro" id="IPR027417">
    <property type="entry name" value="P-loop_NTPase"/>
</dbReference>
<reference evidence="4 5" key="1">
    <citation type="submission" date="2017-05" db="EMBL/GenBank/DDBJ databases">
        <title>Butyricicoccus porcorum sp. nov. a butyrate-producing bacterium from the swine intestinal tract.</title>
        <authorList>
            <person name="Trachsel J."/>
            <person name="Humphrey S."/>
            <person name="Allen H.K."/>
        </authorList>
    </citation>
    <scope>NUCLEOTIDE SEQUENCE [LARGE SCALE GENOMIC DNA]</scope>
    <source>
        <strain evidence="4">BB10</strain>
    </source>
</reference>
<dbReference type="SUPFAM" id="SSF52540">
    <property type="entry name" value="P-loop containing nucleoside triphosphate hydrolases"/>
    <property type="match status" value="1"/>
</dbReference>
<dbReference type="Proteomes" id="UP000194903">
    <property type="component" value="Unassembled WGS sequence"/>
</dbReference>
<dbReference type="PANTHER" id="PTHR42798">
    <property type="entry name" value="LIPOPROTEIN-RELEASING SYSTEM ATP-BINDING PROTEIN LOLD"/>
    <property type="match status" value="1"/>
</dbReference>
<organism evidence="4 5">
    <name type="scientific">Butyricicoccus porcorum</name>
    <dbReference type="NCBI Taxonomy" id="1945634"/>
    <lineage>
        <taxon>Bacteria</taxon>
        <taxon>Bacillati</taxon>
        <taxon>Bacillota</taxon>
        <taxon>Clostridia</taxon>
        <taxon>Eubacteriales</taxon>
        <taxon>Butyricicoccaceae</taxon>
        <taxon>Butyricicoccus</taxon>
    </lineage>
</organism>
<name>A0A252F710_9FIRM</name>
<keyword evidence="2" id="KW-0812">Transmembrane</keyword>
<feature type="domain" description="ABC transporter" evidence="3">
    <location>
        <begin position="25"/>
        <end position="79"/>
    </location>
</feature>
<evidence type="ECO:0000313" key="4">
    <source>
        <dbReference type="EMBL" id="OUM21549.1"/>
    </source>
</evidence>
<dbReference type="GO" id="GO:0016887">
    <property type="term" value="F:ATP hydrolysis activity"/>
    <property type="evidence" value="ECO:0007669"/>
    <property type="project" value="InterPro"/>
</dbReference>
<evidence type="ECO:0000256" key="2">
    <source>
        <dbReference type="SAM" id="Phobius"/>
    </source>
</evidence>
<accession>A0A252F710</accession>
<dbReference type="EMBL" id="NHOC01000002">
    <property type="protein sequence ID" value="OUM21549.1"/>
    <property type="molecule type" value="Genomic_DNA"/>
</dbReference>
<dbReference type="GO" id="GO:0005524">
    <property type="term" value="F:ATP binding"/>
    <property type="evidence" value="ECO:0007669"/>
    <property type="project" value="InterPro"/>
</dbReference>
<dbReference type="OrthoDB" id="9802264at2"/>
<keyword evidence="2" id="KW-0472">Membrane</keyword>
<dbReference type="InterPro" id="IPR003439">
    <property type="entry name" value="ABC_transporter-like_ATP-bd"/>
</dbReference>
<dbReference type="Pfam" id="PF00005">
    <property type="entry name" value="ABC_tran"/>
    <property type="match status" value="1"/>
</dbReference>
<dbReference type="AlphaFoldDB" id="A0A252F710"/>
<evidence type="ECO:0000259" key="3">
    <source>
        <dbReference type="Pfam" id="PF00005"/>
    </source>
</evidence>
<feature type="transmembrane region" description="Helical" evidence="2">
    <location>
        <begin position="103"/>
        <end position="122"/>
    </location>
</feature>
<keyword evidence="5" id="KW-1185">Reference proteome</keyword>
<comment type="caution">
    <text evidence="4">The sequence shown here is derived from an EMBL/GenBank/DDBJ whole genome shotgun (WGS) entry which is preliminary data.</text>
</comment>
<gene>
    <name evidence="4" type="ORF">CBW42_03015</name>
</gene>